<reference evidence="1" key="1">
    <citation type="journal article" date="2021" name="Proc. Natl. Acad. Sci. U.S.A.">
        <title>A Catalog of Tens of Thousands of Viruses from Human Metagenomes Reveals Hidden Associations with Chronic Diseases.</title>
        <authorList>
            <person name="Tisza M.J."/>
            <person name="Buck C.B."/>
        </authorList>
    </citation>
    <scope>NUCLEOTIDE SEQUENCE</scope>
    <source>
        <strain evidence="1">CtUi914</strain>
    </source>
</reference>
<organism evidence="1">
    <name type="scientific">Siphoviridae sp. ctUi914</name>
    <dbReference type="NCBI Taxonomy" id="2825529"/>
    <lineage>
        <taxon>Viruses</taxon>
        <taxon>Duplodnaviria</taxon>
        <taxon>Heunggongvirae</taxon>
        <taxon>Uroviricota</taxon>
        <taxon>Caudoviricetes</taxon>
    </lineage>
</organism>
<name>A0A8S5TXE6_9CAUD</name>
<protein>
    <submittedName>
        <fullName evidence="1">Putative amidoligase enzyme</fullName>
    </submittedName>
</protein>
<evidence type="ECO:0000313" key="1">
    <source>
        <dbReference type="EMBL" id="DAF86874.1"/>
    </source>
</evidence>
<accession>A0A8S5TXE6</accession>
<dbReference type="EMBL" id="BK015954">
    <property type="protein sequence ID" value="DAF86874.1"/>
    <property type="molecule type" value="Genomic_DNA"/>
</dbReference>
<sequence>MKLHYNATGPDRKELVAVISKTIGMKPVYKGMPTCAYAVNNILVEKDGTVVYDERTDQDTIEAIIIALAAAGFHAETGTDKEEGPTGVAIQMPLIQMPLSIFTESQLQNLYDLVAAKGSLIKKALGVSELPINIEGKKLDFSWFPKYESPDEVKAYMHFVTALCDMARNQKRITAKEKPVDNDKYAFRCFLLRLGFIGNEYKAERKVLLRNLTGSSAFKSGAKKTEVETCE</sequence>
<proteinExistence type="predicted"/>